<keyword evidence="2" id="KW-0472">Membrane</keyword>
<dbReference type="AlphaFoldDB" id="A0AAE0C0X8"/>
<evidence type="ECO:0000256" key="2">
    <source>
        <dbReference type="SAM" id="Phobius"/>
    </source>
</evidence>
<name>A0AAE0C0X8_9CHLO</name>
<evidence type="ECO:0000256" key="1">
    <source>
        <dbReference type="SAM" id="MobiDB-lite"/>
    </source>
</evidence>
<keyword evidence="2" id="KW-1133">Transmembrane helix</keyword>
<accession>A0AAE0C0X8</accession>
<evidence type="ECO:0000313" key="4">
    <source>
        <dbReference type="Proteomes" id="UP001190700"/>
    </source>
</evidence>
<dbReference type="EMBL" id="LGRX02029843">
    <property type="protein sequence ID" value="KAK3246406.1"/>
    <property type="molecule type" value="Genomic_DNA"/>
</dbReference>
<feature type="non-terminal residue" evidence="3">
    <location>
        <position position="1"/>
    </location>
</feature>
<dbReference type="Proteomes" id="UP001190700">
    <property type="component" value="Unassembled WGS sequence"/>
</dbReference>
<protein>
    <submittedName>
        <fullName evidence="3">Uncharacterized protein</fullName>
    </submittedName>
</protein>
<organism evidence="3 4">
    <name type="scientific">Cymbomonas tetramitiformis</name>
    <dbReference type="NCBI Taxonomy" id="36881"/>
    <lineage>
        <taxon>Eukaryota</taxon>
        <taxon>Viridiplantae</taxon>
        <taxon>Chlorophyta</taxon>
        <taxon>Pyramimonadophyceae</taxon>
        <taxon>Pyramimonadales</taxon>
        <taxon>Pyramimonadaceae</taxon>
        <taxon>Cymbomonas</taxon>
    </lineage>
</organism>
<feature type="transmembrane region" description="Helical" evidence="2">
    <location>
        <begin position="438"/>
        <end position="461"/>
    </location>
</feature>
<proteinExistence type="predicted"/>
<comment type="caution">
    <text evidence="3">The sequence shown here is derived from an EMBL/GenBank/DDBJ whole genome shotgun (WGS) entry which is preliminary data.</text>
</comment>
<feature type="region of interest" description="Disordered" evidence="1">
    <location>
        <begin position="401"/>
        <end position="427"/>
    </location>
</feature>
<keyword evidence="4" id="KW-1185">Reference proteome</keyword>
<keyword evidence="2" id="KW-0812">Transmembrane</keyword>
<evidence type="ECO:0000313" key="3">
    <source>
        <dbReference type="EMBL" id="KAK3246406.1"/>
    </source>
</evidence>
<sequence>ERHYYAEFENTKGTSFLHTFNTQGMSSVEAEAVLLKALAGEGLLTICNMQELDSCRVTNSDAPFQGTSDLLGICMVANQDPQASIAYFHAALTAARRRSTLDDDEIKGLSINAFDPEHFQPVVSRLLLHDQRAVTDLLTIQQWARECHASHVRRTAAVVMPTAPRVPGMSSAHFDEPCGHEQSAGYDLIETILDLTKQGISANKATFHKGKWQTILFCVNEVCKASKLGHWHRDCPRGGVRVNGTGGGGAHAFTTTDEFEHDAYAVNSQHAIDTGDGERFGALCLLAGGKPELIDEISVCSFGISDSREDDDVSEYMQYCQPMDAHMGVYTVGGAGDINFNHFRQAAEHRTRERAIIATHHAPPTDCHDVPGAHRQFITTGDPEPTLHLLFMGDGVATADDDDGGSDDASASEYGEMKVQQPSHGYGRPPPGLGRASFISLLVCAMFCFCASAVPLIAAAFGGAGIGTHTAPPVSGAVWDCIYIDATSGLDFDYTDIFNRRLWDFRLSVMYFDA</sequence>
<reference evidence="3 4" key="1">
    <citation type="journal article" date="2015" name="Genome Biol. Evol.">
        <title>Comparative Genomics of a Bacterivorous Green Alga Reveals Evolutionary Causalities and Consequences of Phago-Mixotrophic Mode of Nutrition.</title>
        <authorList>
            <person name="Burns J.A."/>
            <person name="Paasch A."/>
            <person name="Narechania A."/>
            <person name="Kim E."/>
        </authorList>
    </citation>
    <scope>NUCLEOTIDE SEQUENCE [LARGE SCALE GENOMIC DNA]</scope>
    <source>
        <strain evidence="3 4">PLY_AMNH</strain>
    </source>
</reference>
<gene>
    <name evidence="3" type="ORF">CYMTET_44056</name>
</gene>